<dbReference type="PANTHER" id="PTHR30204">
    <property type="entry name" value="REDOX-CYCLING DRUG-SENSING TRANSCRIPTIONAL ACTIVATOR SOXR"/>
    <property type="match status" value="1"/>
</dbReference>
<proteinExistence type="predicted"/>
<dbReference type="Pfam" id="PF13411">
    <property type="entry name" value="MerR_1"/>
    <property type="match status" value="1"/>
</dbReference>
<dbReference type="SUPFAM" id="SSF46955">
    <property type="entry name" value="Putative DNA-binding domain"/>
    <property type="match status" value="1"/>
</dbReference>
<dbReference type="PRINTS" id="PR00040">
    <property type="entry name" value="HTHMERR"/>
</dbReference>
<dbReference type="InterPro" id="IPR009061">
    <property type="entry name" value="DNA-bd_dom_put_sf"/>
</dbReference>
<reference evidence="3 4" key="1">
    <citation type="submission" date="2018-06" db="EMBL/GenBank/DDBJ databases">
        <title>Genomic Encyclopedia of Type Strains, Phase IV (KMG-IV): sequencing the most valuable type-strain genomes for metagenomic binning, comparative biology and taxonomic classification.</title>
        <authorList>
            <person name="Goeker M."/>
        </authorList>
    </citation>
    <scope>NUCLEOTIDE SEQUENCE [LARGE SCALE GENOMIC DNA]</scope>
    <source>
        <strain evidence="3 4">DSM 44599</strain>
    </source>
</reference>
<organism evidence="3 4">
    <name type="scientific">Nocardia puris</name>
    <dbReference type="NCBI Taxonomy" id="208602"/>
    <lineage>
        <taxon>Bacteria</taxon>
        <taxon>Bacillati</taxon>
        <taxon>Actinomycetota</taxon>
        <taxon>Actinomycetes</taxon>
        <taxon>Mycobacteriales</taxon>
        <taxon>Nocardiaceae</taxon>
        <taxon>Nocardia</taxon>
    </lineage>
</organism>
<comment type="caution">
    <text evidence="3">The sequence shown here is derived from an EMBL/GenBank/DDBJ whole genome shotgun (WGS) entry which is preliminary data.</text>
</comment>
<feature type="domain" description="HTH merR-type" evidence="2">
    <location>
        <begin position="6"/>
        <end position="74"/>
    </location>
</feature>
<dbReference type="AlphaFoldDB" id="A0A366D301"/>
<dbReference type="GO" id="GO:0003677">
    <property type="term" value="F:DNA binding"/>
    <property type="evidence" value="ECO:0007669"/>
    <property type="project" value="UniProtKB-KW"/>
</dbReference>
<name>A0A366D301_9NOCA</name>
<dbReference type="STRING" id="1210090.GCA_001613185_04190"/>
<keyword evidence="4" id="KW-1185">Reference proteome</keyword>
<dbReference type="EMBL" id="QNRE01000018">
    <property type="protein sequence ID" value="RBO83658.1"/>
    <property type="molecule type" value="Genomic_DNA"/>
</dbReference>
<dbReference type="PROSITE" id="PS50937">
    <property type="entry name" value="HTH_MERR_2"/>
    <property type="match status" value="1"/>
</dbReference>
<dbReference type="GO" id="GO:0003700">
    <property type="term" value="F:DNA-binding transcription factor activity"/>
    <property type="evidence" value="ECO:0007669"/>
    <property type="project" value="InterPro"/>
</dbReference>
<accession>A0A366D301</accession>
<dbReference type="Gene3D" id="1.10.1660.10">
    <property type="match status" value="1"/>
</dbReference>
<sequence>MCDRSHMLIGELSRASGVPARLLRYYEEQGLLRPGRDGKGYRTYDPGAVDLVSRIRELLAAGRSTDDIRGLMPCPLDPGRWVSPARRR</sequence>
<gene>
    <name evidence="3" type="ORF">DFR74_11883</name>
</gene>
<keyword evidence="1" id="KW-0238">DNA-binding</keyword>
<evidence type="ECO:0000313" key="3">
    <source>
        <dbReference type="EMBL" id="RBO83658.1"/>
    </source>
</evidence>
<dbReference type="Proteomes" id="UP000252586">
    <property type="component" value="Unassembled WGS sequence"/>
</dbReference>
<evidence type="ECO:0000256" key="1">
    <source>
        <dbReference type="ARBA" id="ARBA00023125"/>
    </source>
</evidence>
<evidence type="ECO:0000259" key="2">
    <source>
        <dbReference type="PROSITE" id="PS50937"/>
    </source>
</evidence>
<dbReference type="PANTHER" id="PTHR30204:SF93">
    <property type="entry name" value="HTH MERR-TYPE DOMAIN-CONTAINING PROTEIN"/>
    <property type="match status" value="1"/>
</dbReference>
<dbReference type="SMART" id="SM00422">
    <property type="entry name" value="HTH_MERR"/>
    <property type="match status" value="1"/>
</dbReference>
<evidence type="ECO:0000313" key="4">
    <source>
        <dbReference type="Proteomes" id="UP000252586"/>
    </source>
</evidence>
<protein>
    <submittedName>
        <fullName evidence="3">MerR-like DNA binding protein</fullName>
    </submittedName>
</protein>
<dbReference type="InterPro" id="IPR047057">
    <property type="entry name" value="MerR_fam"/>
</dbReference>
<dbReference type="InterPro" id="IPR000551">
    <property type="entry name" value="MerR-type_HTH_dom"/>
</dbReference>